<reference evidence="5 6" key="1">
    <citation type="submission" date="2018-11" db="EMBL/GenBank/DDBJ databases">
        <title>Genome sequence of Saitozyma podzolica DSM 27192.</title>
        <authorList>
            <person name="Aliyu H."/>
            <person name="Gorte O."/>
            <person name="Ochsenreither K."/>
        </authorList>
    </citation>
    <scope>NUCLEOTIDE SEQUENCE [LARGE SCALE GENOMIC DNA]</scope>
    <source>
        <strain evidence="5 6">DSM 27192</strain>
    </source>
</reference>
<feature type="region of interest" description="Disordered" evidence="3">
    <location>
        <begin position="429"/>
        <end position="462"/>
    </location>
</feature>
<feature type="domain" description="BRO1" evidence="4">
    <location>
        <begin position="2"/>
        <end position="462"/>
    </location>
</feature>
<dbReference type="Gene3D" id="1.25.40.280">
    <property type="entry name" value="alix/aip1 like domains"/>
    <property type="match status" value="1"/>
</dbReference>
<sequence>MPPLLYALPTTSLTPFSTLLLDPSSSHTTALAEATSARTKLQLALKSCAAEEPGASALAVVDAVQGYLPYLRGIIACLDADELLLKGDPIFSWRSSLTQSSSSPLLPLPSFHAEHLFVLVTYTLALSNYAHSILASLPTFEPSAGSSSVPHMTSDDEKRTTAGLARAVDLLCQAAGIAQWAAENVCPGLDGIRSATGRVGKHRWPIETSGESLRGVSMTLMADAHLTALRKLLLPVLPHVLFAPPGPPLPASHPSPSLLAKLYLHVSSLYNSALTLLQVQNEAPRKLWKERNEPDAVEGEVISQLKRYLRKESLLASALAHKWLGVDAGENGKGARVGEAVAWVKEAQGRLEELEDGKVREKMKGLALGRGNERKKEERKARKGRIERELEDTAAWVRAYTRMNDTVAFQPVPQVSSLTMPSGRSIFAAKPFKPPPSRFGPVPEEAVLDHPDESYAGKGNYY</sequence>
<proteinExistence type="inferred from homology"/>
<comment type="caution">
    <text evidence="5">The sequence shown here is derived from an EMBL/GenBank/DDBJ whole genome shotgun (WGS) entry which is preliminary data.</text>
</comment>
<comment type="similarity">
    <text evidence="1">Belongs to the palC family.</text>
</comment>
<dbReference type="InterPro" id="IPR037505">
    <property type="entry name" value="pH-resp_palC"/>
</dbReference>
<accession>A0A427YC39</accession>
<evidence type="ECO:0000313" key="5">
    <source>
        <dbReference type="EMBL" id="RSH88731.1"/>
    </source>
</evidence>
<organism evidence="5 6">
    <name type="scientific">Saitozyma podzolica</name>
    <dbReference type="NCBI Taxonomy" id="1890683"/>
    <lineage>
        <taxon>Eukaryota</taxon>
        <taxon>Fungi</taxon>
        <taxon>Dikarya</taxon>
        <taxon>Basidiomycota</taxon>
        <taxon>Agaricomycotina</taxon>
        <taxon>Tremellomycetes</taxon>
        <taxon>Tremellales</taxon>
        <taxon>Trimorphomycetaceae</taxon>
        <taxon>Saitozyma</taxon>
    </lineage>
</organism>
<dbReference type="InterPro" id="IPR004328">
    <property type="entry name" value="BRO1_dom"/>
</dbReference>
<dbReference type="GO" id="GO:0071467">
    <property type="term" value="P:cellular response to pH"/>
    <property type="evidence" value="ECO:0007669"/>
    <property type="project" value="InterPro"/>
</dbReference>
<dbReference type="PROSITE" id="PS51180">
    <property type="entry name" value="BRO1"/>
    <property type="match status" value="1"/>
</dbReference>
<dbReference type="EMBL" id="RSCD01000016">
    <property type="protein sequence ID" value="RSH88731.1"/>
    <property type="molecule type" value="Genomic_DNA"/>
</dbReference>
<evidence type="ECO:0000256" key="1">
    <source>
        <dbReference type="ARBA" id="ARBA00010997"/>
    </source>
</evidence>
<dbReference type="Pfam" id="PF03097">
    <property type="entry name" value="BRO1"/>
    <property type="match status" value="1"/>
</dbReference>
<dbReference type="InterPro" id="IPR038499">
    <property type="entry name" value="BRO1_sf"/>
</dbReference>
<evidence type="ECO:0000313" key="6">
    <source>
        <dbReference type="Proteomes" id="UP000279259"/>
    </source>
</evidence>
<dbReference type="OrthoDB" id="10266451at2759"/>
<gene>
    <name evidence="5" type="ORF">EHS25_002958</name>
</gene>
<dbReference type="PANTHER" id="PTHR40463">
    <property type="entry name" value="PH-RESPONSE REGULATOR PROTEIN PALC"/>
    <property type="match status" value="1"/>
</dbReference>
<evidence type="ECO:0000256" key="2">
    <source>
        <dbReference type="ARBA" id="ARBA00022193"/>
    </source>
</evidence>
<dbReference type="PANTHER" id="PTHR40463:SF1">
    <property type="entry name" value="PH-RESPONSE REGULATOR PROTEIN PALC"/>
    <property type="match status" value="1"/>
</dbReference>
<dbReference type="GO" id="GO:0005886">
    <property type="term" value="C:plasma membrane"/>
    <property type="evidence" value="ECO:0007669"/>
    <property type="project" value="TreeGrafter"/>
</dbReference>
<protein>
    <recommendedName>
        <fullName evidence="2">pH-response regulator protein palC</fullName>
    </recommendedName>
</protein>
<dbReference type="AlphaFoldDB" id="A0A427YC39"/>
<evidence type="ECO:0000259" key="4">
    <source>
        <dbReference type="PROSITE" id="PS51180"/>
    </source>
</evidence>
<evidence type="ECO:0000256" key="3">
    <source>
        <dbReference type="SAM" id="MobiDB-lite"/>
    </source>
</evidence>
<dbReference type="SMART" id="SM01041">
    <property type="entry name" value="BRO1"/>
    <property type="match status" value="1"/>
</dbReference>
<dbReference type="Proteomes" id="UP000279259">
    <property type="component" value="Unassembled WGS sequence"/>
</dbReference>
<keyword evidence="6" id="KW-1185">Reference proteome</keyword>
<name>A0A427YC39_9TREE</name>
<dbReference type="STRING" id="1890683.A0A427YC39"/>